<feature type="region of interest" description="Disordered" evidence="10">
    <location>
        <begin position="783"/>
        <end position="807"/>
    </location>
</feature>
<evidence type="ECO:0000256" key="4">
    <source>
        <dbReference type="ARBA" id="ARBA00022801"/>
    </source>
</evidence>
<proteinExistence type="inferred from homology"/>
<keyword evidence="4" id="KW-0378">Hydrolase</keyword>
<dbReference type="InterPro" id="IPR038718">
    <property type="entry name" value="SNF2-like_sf"/>
</dbReference>
<dbReference type="CDD" id="cd18793">
    <property type="entry name" value="SF2_C_SNF"/>
    <property type="match status" value="1"/>
</dbReference>
<sequence length="1751" mass="196674">MEGIQQTDPFLWDEDVVISELCALTRPCSRNLEDLAARIRENEIDGHSLLTYDLVGEANGHDLRNELYQTLNVKLIKHKNALGEAIMMLRRRSQLFQQWKLDHLDGGGDKEHESHDHGRRQTMSVQITPQPDIIQPVRSSTAIDEPKIITPPTASTMQGDNLLTSNSHSEDPYDNQSEDRHDSKPSTTNISAENSKPRGVARHKTQTNELKRKRVAPQLLQDKPLNLIPIPLATEADALRHNSAEATIGDQDFAHLDESEDELAYLGAGVIDVKDVKSPLIALTRQLHGDGDVISTPVPTKYPPGKRLVINRIMRRLLIKNNRTSNVLDSSVGFAEDVHSFGESDKILNLDDLPDELDEETRKEMETERAEASRRLEAGSRLINTERIRQILDEEISDMKEDWTERKLPKYFRKKHAIWSNASKLGTKSKLFERAVREARRCDDRIKRLEAEIMDQAWEKERDIRLQAKCLEQSVEDRLYHSWLADILSSRFEPPKPLTQPKKRVPSKTVPRHVSLDEEILTSSDDESFIVDDDKVIELPPHIDLAQTPPAPRIKESQSPVLAVESPIYIDLTQIDSSPPSTPTEKPAFNPPTNLPVTPVGTSSEDKALKKKHPDPPPIEQVQSLSWPTKYNDVKRIASQPPNYWSKQKERYALVITLLWRLGHSRRSAVLEHVQQNPVDESFRLTIGRHIANPVRDITRLAEPGPDTLAFDVSRLFLCFLKVKNLKETRLADLRTTSIERLRAQQGGNSWAVWHDFLTQMVPLFPQENQIWREDVSDSELIGDNEEGEGVASSANNKLSRRAAPKEVVQNKDAVDLRERERRRADEQEARRRRLRANLGNTVTMPNGKSRLIINESKQDDQSFIYINQDIGNRIKNHQIDGVRFMWNQILQDPDLRQGCLLSHSMGLGKTMQVITLLVAIQESSKSSDPSVVSQIPEDLRPSKTLVLCPAGLVNNWIDELLTWDVDKILGGPFSIDSTLSEEERATTSAKWSQNGGVLVIGYNMLKQVYGAKSDDAFFREPNLVVADEAHTFKNPASQNHMTCSRFRTKSRIAMTGSPLANNIEEYYFMIDWVAPNFLGPLPEFREIYANPIQQGVSIDSDGYQKRRALKMLQALKKTVAPKVHRATVKSCMAKDLPPKREFVLCLKPKPLQVKLYNLYLAVDRGAFPQVEAAGPNDMLSVMSSLGLICNHPSEFFKNGQQSKNSKGDSKQPRLPRSVAAGFLDSFGPELGQPSASTKVEMLIQILDYARDKGDKVLVFSQSIPTLNYLSTLFTKQNRRFNRLDGGTAMSKRQEQIKRFNINQAEFYLISTRAGGIGLNIQGANRVVIFDFQWNPVHEQQAVGRAYRIGQTKPVTVYYFVTAGTFEQDLHGRTVFKSQLASRVVDETNPISWGKRNKDLRHNIIETKQKELTGHIGKDSLLDILINQSHQSGAIQEIIPTDTFEEEDERAPLSLEEQKEADDMVRLHLLRHSNPEEFRRLKEVREPKDKQPCQPVSRPNNAAPSTSRDEELPASVLTRTTVDIGDAPSLPTSGVQPAAQLPSATGTVDIASDAAPSAHASRHHASLMPIPGAQTFFGNDARDSPKAQGASEASISASTTPTTGMPDKVNAFMQYKENPFNSVIRNPRKTEFKERMSGKLNRVLGGHPAYPGAAPAEVLDKIIDSIHTIRQGLKHGFLPDSHHWGTLANFAEHDRFVVALMSGVLKADYLANADIGELERNMDALNKLPQSEFDARLGTTTPASTTIGGKQ</sequence>
<evidence type="ECO:0000256" key="5">
    <source>
        <dbReference type="ARBA" id="ARBA00022806"/>
    </source>
</evidence>
<keyword evidence="5" id="KW-0347">Helicase</keyword>
<dbReference type="PANTHER" id="PTHR45797:SF1">
    <property type="entry name" value="HELICASE ARIP4"/>
    <property type="match status" value="1"/>
</dbReference>
<dbReference type="GO" id="GO:0004386">
    <property type="term" value="F:helicase activity"/>
    <property type="evidence" value="ECO:0007669"/>
    <property type="project" value="UniProtKB-KW"/>
</dbReference>
<evidence type="ECO:0000256" key="3">
    <source>
        <dbReference type="ARBA" id="ARBA00022741"/>
    </source>
</evidence>
<comment type="similarity">
    <text evidence="2">Belongs to the SNF2/RAD54 helicase family.</text>
</comment>
<dbReference type="GO" id="GO:0005634">
    <property type="term" value="C:nucleus"/>
    <property type="evidence" value="ECO:0007669"/>
    <property type="project" value="UniProtKB-SubCell"/>
</dbReference>
<dbReference type="Proteomes" id="UP000594364">
    <property type="component" value="Chromosome 3"/>
</dbReference>
<keyword evidence="3" id="KW-0547">Nucleotide-binding</keyword>
<feature type="compositionally biased region" description="Polar residues" evidence="10">
    <location>
        <begin position="1497"/>
        <end position="1506"/>
    </location>
</feature>
<feature type="compositionally biased region" description="Basic residues" evidence="10">
    <location>
        <begin position="199"/>
        <end position="215"/>
    </location>
</feature>
<dbReference type="Gene3D" id="3.40.50.10810">
    <property type="entry name" value="Tandem AAA-ATPase domain"/>
    <property type="match status" value="1"/>
</dbReference>
<dbReference type="OrthoDB" id="2020972at2759"/>
<evidence type="ECO:0000313" key="14">
    <source>
        <dbReference type="Proteomes" id="UP000594364"/>
    </source>
</evidence>
<keyword evidence="7" id="KW-0238">DNA-binding</keyword>
<dbReference type="Gene3D" id="3.40.50.300">
    <property type="entry name" value="P-loop containing nucleotide triphosphate hydrolases"/>
    <property type="match status" value="1"/>
</dbReference>
<dbReference type="InterPro" id="IPR000330">
    <property type="entry name" value="SNF2_N"/>
</dbReference>
<organism evidence="13 14">
    <name type="scientific">Epichloe festucae (strain Fl1)</name>
    <dbReference type="NCBI Taxonomy" id="877507"/>
    <lineage>
        <taxon>Eukaryota</taxon>
        <taxon>Fungi</taxon>
        <taxon>Dikarya</taxon>
        <taxon>Ascomycota</taxon>
        <taxon>Pezizomycotina</taxon>
        <taxon>Sordariomycetes</taxon>
        <taxon>Hypocreomycetidae</taxon>
        <taxon>Hypocreales</taxon>
        <taxon>Clavicipitaceae</taxon>
        <taxon>Epichloe</taxon>
    </lineage>
</organism>
<dbReference type="InterPro" id="IPR044574">
    <property type="entry name" value="ARIP4-like"/>
</dbReference>
<reference evidence="13 14" key="1">
    <citation type="journal article" date="2018" name="PLoS Genet.">
        <title>Repeat elements organise 3D genome structure and mediate transcription in the filamentous fungus Epichloe festucae.</title>
        <authorList>
            <person name="Winter D.J."/>
            <person name="Ganley A.R.D."/>
            <person name="Young C.A."/>
            <person name="Liachko I."/>
            <person name="Schardl C.L."/>
            <person name="Dupont P.Y."/>
            <person name="Berry D."/>
            <person name="Ram A."/>
            <person name="Scott B."/>
            <person name="Cox M.P."/>
        </authorList>
    </citation>
    <scope>NUCLEOTIDE SEQUENCE [LARGE SCALE GENOMIC DNA]</scope>
    <source>
        <strain evidence="13 14">Fl1</strain>
    </source>
</reference>
<evidence type="ECO:0000256" key="10">
    <source>
        <dbReference type="SAM" id="MobiDB-lite"/>
    </source>
</evidence>
<dbReference type="PROSITE" id="PS51194">
    <property type="entry name" value="HELICASE_CTER"/>
    <property type="match status" value="1"/>
</dbReference>
<feature type="region of interest" description="Disordered" evidence="10">
    <location>
        <begin position="106"/>
        <end position="215"/>
    </location>
</feature>
<feature type="compositionally biased region" description="Basic and acidic residues" evidence="10">
    <location>
        <begin position="106"/>
        <end position="116"/>
    </location>
</feature>
<feature type="region of interest" description="Disordered" evidence="10">
    <location>
        <begin position="1478"/>
        <end position="1515"/>
    </location>
</feature>
<name>A0A7S9KSY2_EPIFF</name>
<dbReference type="InterPro" id="IPR027417">
    <property type="entry name" value="P-loop_NTPase"/>
</dbReference>
<dbReference type="InterPro" id="IPR014001">
    <property type="entry name" value="Helicase_ATP-bd"/>
</dbReference>
<evidence type="ECO:0000256" key="7">
    <source>
        <dbReference type="ARBA" id="ARBA00023125"/>
    </source>
</evidence>
<dbReference type="InterPro" id="IPR049730">
    <property type="entry name" value="SNF2/RAD54-like_C"/>
</dbReference>
<feature type="region of interest" description="Disordered" evidence="10">
    <location>
        <begin position="574"/>
        <end position="623"/>
    </location>
</feature>
<evidence type="ECO:0000256" key="9">
    <source>
        <dbReference type="SAM" id="Coils"/>
    </source>
</evidence>
<feature type="region of interest" description="Disordered" evidence="10">
    <location>
        <begin position="1572"/>
        <end position="1607"/>
    </location>
</feature>
<accession>A0A7S9KSY2</accession>
<dbReference type="GO" id="GO:0016887">
    <property type="term" value="F:ATP hydrolysis activity"/>
    <property type="evidence" value="ECO:0007669"/>
    <property type="project" value="InterPro"/>
</dbReference>
<dbReference type="InterPro" id="IPR056026">
    <property type="entry name" value="DUF7607"/>
</dbReference>
<feature type="domain" description="Helicase C-terminal" evidence="12">
    <location>
        <begin position="1242"/>
        <end position="1391"/>
    </location>
</feature>
<feature type="compositionally biased region" description="Polar residues" evidence="10">
    <location>
        <begin position="1591"/>
        <end position="1603"/>
    </location>
</feature>
<dbReference type="SUPFAM" id="SSF52540">
    <property type="entry name" value="P-loop containing nucleoside triphosphate hydrolases"/>
    <property type="match status" value="2"/>
</dbReference>
<dbReference type="Pfam" id="PF00176">
    <property type="entry name" value="SNF2-rel_dom"/>
    <property type="match status" value="1"/>
</dbReference>
<keyword evidence="6" id="KW-0067">ATP-binding</keyword>
<keyword evidence="9" id="KW-0175">Coiled coil</keyword>
<dbReference type="SMART" id="SM00490">
    <property type="entry name" value="HELICc"/>
    <property type="match status" value="1"/>
</dbReference>
<feature type="coiled-coil region" evidence="9">
    <location>
        <begin position="811"/>
        <end position="838"/>
    </location>
</feature>
<dbReference type="GO" id="GO:0003677">
    <property type="term" value="F:DNA binding"/>
    <property type="evidence" value="ECO:0007669"/>
    <property type="project" value="UniProtKB-KW"/>
</dbReference>
<evidence type="ECO:0000313" key="13">
    <source>
        <dbReference type="EMBL" id="QPH01551.1"/>
    </source>
</evidence>
<keyword evidence="14" id="KW-1185">Reference proteome</keyword>
<evidence type="ECO:0000256" key="6">
    <source>
        <dbReference type="ARBA" id="ARBA00022840"/>
    </source>
</evidence>
<dbReference type="SMART" id="SM00487">
    <property type="entry name" value="DEXDc"/>
    <property type="match status" value="1"/>
</dbReference>
<feature type="compositionally biased region" description="Polar residues" evidence="10">
    <location>
        <begin position="152"/>
        <end position="167"/>
    </location>
</feature>
<dbReference type="InterPro" id="IPR001650">
    <property type="entry name" value="Helicase_C-like"/>
</dbReference>
<dbReference type="Pfam" id="PF24580">
    <property type="entry name" value="DUF7607"/>
    <property type="match status" value="1"/>
</dbReference>
<evidence type="ECO:0000256" key="1">
    <source>
        <dbReference type="ARBA" id="ARBA00004123"/>
    </source>
</evidence>
<feature type="compositionally biased region" description="Basic and acidic residues" evidence="10">
    <location>
        <begin position="1478"/>
        <end position="1491"/>
    </location>
</feature>
<comment type="subcellular location">
    <subcellularLocation>
        <location evidence="1">Nucleus</location>
    </subcellularLocation>
</comment>
<dbReference type="EMBL" id="CP031387">
    <property type="protein sequence ID" value="QPH01551.1"/>
    <property type="molecule type" value="Genomic_DNA"/>
</dbReference>
<feature type="compositionally biased region" description="Polar residues" evidence="10">
    <location>
        <begin position="185"/>
        <end position="194"/>
    </location>
</feature>
<evidence type="ECO:0000259" key="12">
    <source>
        <dbReference type="PROSITE" id="PS51194"/>
    </source>
</evidence>
<feature type="domain" description="Helicase ATP-binding" evidence="11">
    <location>
        <begin position="891"/>
        <end position="1077"/>
    </location>
</feature>
<dbReference type="Pfam" id="PF00271">
    <property type="entry name" value="Helicase_C"/>
    <property type="match status" value="1"/>
</dbReference>
<dbReference type="GO" id="GO:0005524">
    <property type="term" value="F:ATP binding"/>
    <property type="evidence" value="ECO:0007669"/>
    <property type="project" value="UniProtKB-KW"/>
</dbReference>
<dbReference type="PROSITE" id="PS51192">
    <property type="entry name" value="HELICASE_ATP_BIND_1"/>
    <property type="match status" value="1"/>
</dbReference>
<keyword evidence="8" id="KW-0539">Nucleus</keyword>
<dbReference type="PANTHER" id="PTHR45797">
    <property type="entry name" value="RAD54-LIKE"/>
    <property type="match status" value="1"/>
</dbReference>
<gene>
    <name evidence="13" type="ORF">C2857_005754</name>
</gene>
<protein>
    <submittedName>
        <fullName evidence="13">Uncharacterized protein</fullName>
    </submittedName>
</protein>
<evidence type="ECO:0000256" key="8">
    <source>
        <dbReference type="ARBA" id="ARBA00023242"/>
    </source>
</evidence>
<evidence type="ECO:0000259" key="11">
    <source>
        <dbReference type="PROSITE" id="PS51192"/>
    </source>
</evidence>
<evidence type="ECO:0000256" key="2">
    <source>
        <dbReference type="ARBA" id="ARBA00007025"/>
    </source>
</evidence>